<keyword evidence="3 6" id="KW-0812">Transmembrane</keyword>
<dbReference type="PANTHER" id="PTHR38459">
    <property type="entry name" value="PROPHAGE BACTOPRENOL-LINKED GLUCOSE TRANSLOCASE HOMOLOG"/>
    <property type="match status" value="1"/>
</dbReference>
<dbReference type="GO" id="GO:0000271">
    <property type="term" value="P:polysaccharide biosynthetic process"/>
    <property type="evidence" value="ECO:0007669"/>
    <property type="project" value="InterPro"/>
</dbReference>
<reference evidence="9" key="1">
    <citation type="submission" date="2017-11" db="EMBL/GenBank/DDBJ databases">
        <authorList>
            <person name="Kuznetsova I."/>
            <person name="Sazanova A."/>
            <person name="Chirak E."/>
            <person name="Safronova V."/>
            <person name="Willems A."/>
        </authorList>
    </citation>
    <scope>NUCLEOTIDE SEQUENCE [LARGE SCALE GENOMIC DNA]</scope>
    <source>
        <strain evidence="9">CCBAU 03422</strain>
    </source>
</reference>
<dbReference type="GO" id="GO:0005886">
    <property type="term" value="C:plasma membrane"/>
    <property type="evidence" value="ECO:0007669"/>
    <property type="project" value="TreeGrafter"/>
</dbReference>
<dbReference type="PANTHER" id="PTHR38459:SF1">
    <property type="entry name" value="PROPHAGE BACTOPRENOL-LINKED GLUCOSE TRANSLOCASE HOMOLOG"/>
    <property type="match status" value="1"/>
</dbReference>
<evidence type="ECO:0000313" key="9">
    <source>
        <dbReference type="Proteomes" id="UP000241764"/>
    </source>
</evidence>
<comment type="caution">
    <text evidence="8">The sequence shown here is derived from an EMBL/GenBank/DDBJ whole genome shotgun (WGS) entry which is preliminary data.</text>
</comment>
<evidence type="ECO:0000256" key="3">
    <source>
        <dbReference type="ARBA" id="ARBA00022692"/>
    </source>
</evidence>
<comment type="similarity">
    <text evidence="2">Belongs to the GtrA family.</text>
</comment>
<keyword evidence="9" id="KW-1185">Reference proteome</keyword>
<evidence type="ECO:0000259" key="7">
    <source>
        <dbReference type="Pfam" id="PF04138"/>
    </source>
</evidence>
<feature type="transmembrane region" description="Helical" evidence="6">
    <location>
        <begin position="28"/>
        <end position="47"/>
    </location>
</feature>
<dbReference type="EMBL" id="PGGM01000011">
    <property type="protein sequence ID" value="PSH61795.1"/>
    <property type="molecule type" value="Genomic_DNA"/>
</dbReference>
<accession>A0A2P7B5Q2</accession>
<feature type="domain" description="GtrA/DPMS transmembrane" evidence="7">
    <location>
        <begin position="1"/>
        <end position="112"/>
    </location>
</feature>
<evidence type="ECO:0000256" key="5">
    <source>
        <dbReference type="ARBA" id="ARBA00023136"/>
    </source>
</evidence>
<name>A0A2P7B5Q2_9HYPH</name>
<feature type="transmembrane region" description="Helical" evidence="6">
    <location>
        <begin position="87"/>
        <end position="112"/>
    </location>
</feature>
<dbReference type="InterPro" id="IPR007267">
    <property type="entry name" value="GtrA_DPMS_TM"/>
</dbReference>
<organism evidence="8 9">
    <name type="scientific">Phyllobacterium sophorae</name>
    <dbReference type="NCBI Taxonomy" id="1520277"/>
    <lineage>
        <taxon>Bacteria</taxon>
        <taxon>Pseudomonadati</taxon>
        <taxon>Pseudomonadota</taxon>
        <taxon>Alphaproteobacteria</taxon>
        <taxon>Hyphomicrobiales</taxon>
        <taxon>Phyllobacteriaceae</taxon>
        <taxon>Phyllobacterium</taxon>
    </lineage>
</organism>
<sequence>MVGAMSGAVFAGVTMLFASSLGFGPKLASVAGYVASMPLNFIGNRRFSFRSKNALLGDLLRFILLHTCNILVTTFVMGAAVDLLGLHYIFGIVAAVLLVPCVNFGVMNWWVFHKPISRHGAQQDALKRKI</sequence>
<dbReference type="Pfam" id="PF04138">
    <property type="entry name" value="GtrA_DPMS_TM"/>
    <property type="match status" value="1"/>
</dbReference>
<dbReference type="Proteomes" id="UP000241764">
    <property type="component" value="Unassembled WGS sequence"/>
</dbReference>
<gene>
    <name evidence="8" type="ORF">CU103_20935</name>
</gene>
<dbReference type="AlphaFoldDB" id="A0A2P7B5Q2"/>
<evidence type="ECO:0000313" key="8">
    <source>
        <dbReference type="EMBL" id="PSH61795.1"/>
    </source>
</evidence>
<protein>
    <recommendedName>
        <fullName evidence="7">GtrA/DPMS transmembrane domain-containing protein</fullName>
    </recommendedName>
</protein>
<dbReference type="RefSeq" id="WP_280954619.1">
    <property type="nucleotide sequence ID" value="NZ_PGGM01000011.1"/>
</dbReference>
<evidence type="ECO:0000256" key="4">
    <source>
        <dbReference type="ARBA" id="ARBA00022989"/>
    </source>
</evidence>
<evidence type="ECO:0000256" key="6">
    <source>
        <dbReference type="SAM" id="Phobius"/>
    </source>
</evidence>
<feature type="transmembrane region" description="Helical" evidence="6">
    <location>
        <begin position="59"/>
        <end position="81"/>
    </location>
</feature>
<keyword evidence="4 6" id="KW-1133">Transmembrane helix</keyword>
<proteinExistence type="inferred from homology"/>
<evidence type="ECO:0000256" key="1">
    <source>
        <dbReference type="ARBA" id="ARBA00004141"/>
    </source>
</evidence>
<comment type="subcellular location">
    <subcellularLocation>
        <location evidence="1">Membrane</location>
        <topology evidence="1">Multi-pass membrane protein</topology>
    </subcellularLocation>
</comment>
<evidence type="ECO:0000256" key="2">
    <source>
        <dbReference type="ARBA" id="ARBA00009399"/>
    </source>
</evidence>
<keyword evidence="5 6" id="KW-0472">Membrane</keyword>
<dbReference type="InterPro" id="IPR051401">
    <property type="entry name" value="GtrA_CellWall_Glycosyl"/>
</dbReference>